<dbReference type="Proteomes" id="UP000230423">
    <property type="component" value="Unassembled WGS sequence"/>
</dbReference>
<dbReference type="PROSITE" id="PS50011">
    <property type="entry name" value="PROTEIN_KINASE_DOM"/>
    <property type="match status" value="1"/>
</dbReference>
<keyword evidence="1" id="KW-0547">Nucleotide-binding</keyword>
<dbReference type="InterPro" id="IPR017441">
    <property type="entry name" value="Protein_kinase_ATP_BS"/>
</dbReference>
<proteinExistence type="predicted"/>
<feature type="non-terminal residue" evidence="3">
    <location>
        <position position="1"/>
    </location>
</feature>
<evidence type="ECO:0000259" key="2">
    <source>
        <dbReference type="PROSITE" id="PS50011"/>
    </source>
</evidence>
<protein>
    <recommendedName>
        <fullName evidence="2">Protein kinase domain-containing protein</fullName>
    </recommendedName>
</protein>
<name>A0A2G9UHD2_TELCI</name>
<gene>
    <name evidence="3" type="ORF">TELCIR_08581</name>
</gene>
<evidence type="ECO:0000313" key="4">
    <source>
        <dbReference type="Proteomes" id="UP000230423"/>
    </source>
</evidence>
<dbReference type="Pfam" id="PF00069">
    <property type="entry name" value="Pkinase"/>
    <property type="match status" value="1"/>
</dbReference>
<dbReference type="AlphaFoldDB" id="A0A2G9UHD2"/>
<dbReference type="SUPFAM" id="SSF56112">
    <property type="entry name" value="Protein kinase-like (PK-like)"/>
    <property type="match status" value="1"/>
</dbReference>
<keyword evidence="4" id="KW-1185">Reference proteome</keyword>
<sequence>IISAGKARHRSRRPSKSIPMLPFGTLIQGKYELQQVLGAGGYGQIFKAYDSNKNLHVAIKIMQKKHEPQRMILEQQILFALKGHPEFPQLYGSGSFDDYMFIVMELLGKSLSELRKKNEGKKFDAITALRVGLLMTETLRVLHDMGYLHRNMAFTNNARSIIVKEKGIVKRRGHVGFRGTLRYVSLNVHERKDQISKDEYGLDQCSTTADELGENVNNCTHEEKLKLPNFCDMGKVLDSISVQEKFRAQKWSPTVRKRQDMAPQTYNLLVFSGMSTELQEYYTYCYDNVEDPNQPSYDFLKSVINKCFPAGFDFNTPMPWELKGPSVDITVGLVSQEGEYAENEPQK</sequence>
<dbReference type="OrthoDB" id="5979581at2759"/>
<dbReference type="PROSITE" id="PS00107">
    <property type="entry name" value="PROTEIN_KINASE_ATP"/>
    <property type="match status" value="1"/>
</dbReference>
<feature type="domain" description="Protein kinase" evidence="2">
    <location>
        <begin position="31"/>
        <end position="308"/>
    </location>
</feature>
<dbReference type="GO" id="GO:0005524">
    <property type="term" value="F:ATP binding"/>
    <property type="evidence" value="ECO:0007669"/>
    <property type="project" value="UniProtKB-UniRule"/>
</dbReference>
<dbReference type="Gene3D" id="1.10.510.10">
    <property type="entry name" value="Transferase(Phosphotransferase) domain 1"/>
    <property type="match status" value="1"/>
</dbReference>
<dbReference type="PANTHER" id="PTHR11909">
    <property type="entry name" value="CASEIN KINASE-RELATED"/>
    <property type="match status" value="1"/>
</dbReference>
<organism evidence="3 4">
    <name type="scientific">Teladorsagia circumcincta</name>
    <name type="common">Brown stomach worm</name>
    <name type="synonym">Ostertagia circumcincta</name>
    <dbReference type="NCBI Taxonomy" id="45464"/>
    <lineage>
        <taxon>Eukaryota</taxon>
        <taxon>Metazoa</taxon>
        <taxon>Ecdysozoa</taxon>
        <taxon>Nematoda</taxon>
        <taxon>Chromadorea</taxon>
        <taxon>Rhabditida</taxon>
        <taxon>Rhabditina</taxon>
        <taxon>Rhabditomorpha</taxon>
        <taxon>Strongyloidea</taxon>
        <taxon>Trichostrongylidae</taxon>
        <taxon>Teladorsagia</taxon>
    </lineage>
</organism>
<keyword evidence="1" id="KW-0067">ATP-binding</keyword>
<dbReference type="EMBL" id="KZ346595">
    <property type="protein sequence ID" value="PIO69586.1"/>
    <property type="molecule type" value="Genomic_DNA"/>
</dbReference>
<dbReference type="GO" id="GO:0004672">
    <property type="term" value="F:protein kinase activity"/>
    <property type="evidence" value="ECO:0007669"/>
    <property type="project" value="InterPro"/>
</dbReference>
<accession>A0A2G9UHD2</accession>
<dbReference type="InterPro" id="IPR000719">
    <property type="entry name" value="Prot_kinase_dom"/>
</dbReference>
<evidence type="ECO:0000256" key="1">
    <source>
        <dbReference type="PROSITE-ProRule" id="PRU10141"/>
    </source>
</evidence>
<reference evidence="3 4" key="1">
    <citation type="submission" date="2015-09" db="EMBL/GenBank/DDBJ databases">
        <title>Draft genome of the parasitic nematode Teladorsagia circumcincta isolate WARC Sus (inbred).</title>
        <authorList>
            <person name="Mitreva M."/>
        </authorList>
    </citation>
    <scope>NUCLEOTIDE SEQUENCE [LARGE SCALE GENOMIC DNA]</scope>
    <source>
        <strain evidence="3 4">S</strain>
    </source>
</reference>
<dbReference type="InterPro" id="IPR011009">
    <property type="entry name" value="Kinase-like_dom_sf"/>
</dbReference>
<evidence type="ECO:0000313" key="3">
    <source>
        <dbReference type="EMBL" id="PIO69586.1"/>
    </source>
</evidence>
<feature type="binding site" evidence="1">
    <location>
        <position position="60"/>
    </location>
    <ligand>
        <name>ATP</name>
        <dbReference type="ChEBI" id="CHEBI:30616"/>
    </ligand>
</feature>
<dbReference type="InterPro" id="IPR050235">
    <property type="entry name" value="CK1_Ser-Thr_kinase"/>
</dbReference>